<comment type="caution">
    <text evidence="2">The sequence shown here is derived from an EMBL/GenBank/DDBJ whole genome shotgun (WGS) entry which is preliminary data.</text>
</comment>
<evidence type="ECO:0000313" key="3">
    <source>
        <dbReference type="Proteomes" id="UP000316096"/>
    </source>
</evidence>
<protein>
    <submittedName>
        <fullName evidence="2">Uncharacterized protein</fullName>
    </submittedName>
</protein>
<organism evidence="2 3">
    <name type="scientific">Actinoallomurus bryophytorum</name>
    <dbReference type="NCBI Taxonomy" id="1490222"/>
    <lineage>
        <taxon>Bacteria</taxon>
        <taxon>Bacillati</taxon>
        <taxon>Actinomycetota</taxon>
        <taxon>Actinomycetes</taxon>
        <taxon>Streptosporangiales</taxon>
        <taxon>Thermomonosporaceae</taxon>
        <taxon>Actinoallomurus</taxon>
    </lineage>
</organism>
<keyword evidence="3" id="KW-1185">Reference proteome</keyword>
<sequence length="65" mass="6790">MVPVFANGQPSVAAHRRGDGGGGERRAVRVFAVTRGAISHNVVFQDAEAFTAFELPAVLDPPNAS</sequence>
<reference evidence="2 3" key="1">
    <citation type="submission" date="2019-06" db="EMBL/GenBank/DDBJ databases">
        <title>Sequencing the genomes of 1000 actinobacteria strains.</title>
        <authorList>
            <person name="Klenk H.-P."/>
        </authorList>
    </citation>
    <scope>NUCLEOTIDE SEQUENCE [LARGE SCALE GENOMIC DNA]</scope>
    <source>
        <strain evidence="2 3">DSM 102200</strain>
    </source>
</reference>
<accession>A0A543BZZ9</accession>
<dbReference type="EMBL" id="VFOZ01000002">
    <property type="protein sequence ID" value="TQL90402.1"/>
    <property type="molecule type" value="Genomic_DNA"/>
</dbReference>
<name>A0A543BZZ9_9ACTN</name>
<evidence type="ECO:0000256" key="1">
    <source>
        <dbReference type="SAM" id="MobiDB-lite"/>
    </source>
</evidence>
<dbReference type="Proteomes" id="UP000316096">
    <property type="component" value="Unassembled WGS sequence"/>
</dbReference>
<feature type="region of interest" description="Disordered" evidence="1">
    <location>
        <begin position="1"/>
        <end position="24"/>
    </location>
</feature>
<evidence type="ECO:0000313" key="2">
    <source>
        <dbReference type="EMBL" id="TQL90402.1"/>
    </source>
</evidence>
<dbReference type="RefSeq" id="WP_141962441.1">
    <property type="nucleotide sequence ID" value="NZ_VFOZ01000002.1"/>
</dbReference>
<dbReference type="AlphaFoldDB" id="A0A543BZZ9"/>
<gene>
    <name evidence="2" type="ORF">FB559_7706</name>
</gene>
<proteinExistence type="predicted"/>